<dbReference type="InterPro" id="IPR050109">
    <property type="entry name" value="HTH-type_TetR-like_transc_reg"/>
</dbReference>
<comment type="caution">
    <text evidence="6">The sequence shown here is derived from an EMBL/GenBank/DDBJ whole genome shotgun (WGS) entry which is preliminary data.</text>
</comment>
<dbReference type="InterPro" id="IPR041347">
    <property type="entry name" value="MftR_C"/>
</dbReference>
<proteinExistence type="predicted"/>
<protein>
    <submittedName>
        <fullName evidence="6">AcrR family transcriptional regulator</fullName>
    </submittedName>
</protein>
<evidence type="ECO:0000256" key="2">
    <source>
        <dbReference type="ARBA" id="ARBA00023125"/>
    </source>
</evidence>
<sequence>MGTETPGLRELKKQQTRESIADAALDLTLEKGLENVTIEEIAKVAFVSPRTVSNYFLCKEEAIVAAGTQPSKTLLGEFEERPAGEHPLLSLRALLSDFVVGHSPEELELSLRKMDLSLQYPSLRPFETARFDELEESLRDAIATRTGTSVTTDLYPWLAAAAAIAAVKSAMQIWAAATTSTLGLRQLIEEAFDQFSAGLPAPPNTPATD</sequence>
<dbReference type="PROSITE" id="PS50977">
    <property type="entry name" value="HTH_TETR_2"/>
    <property type="match status" value="1"/>
</dbReference>
<keyword evidence="3" id="KW-0804">Transcription</keyword>
<gene>
    <name evidence="6" type="ORF">HNR15_001253</name>
</gene>
<evidence type="ECO:0000256" key="3">
    <source>
        <dbReference type="ARBA" id="ARBA00023163"/>
    </source>
</evidence>
<dbReference type="PANTHER" id="PTHR30055">
    <property type="entry name" value="HTH-TYPE TRANSCRIPTIONAL REGULATOR RUTR"/>
    <property type="match status" value="1"/>
</dbReference>
<evidence type="ECO:0000256" key="4">
    <source>
        <dbReference type="PROSITE-ProRule" id="PRU00335"/>
    </source>
</evidence>
<dbReference type="Gene3D" id="1.10.10.60">
    <property type="entry name" value="Homeodomain-like"/>
    <property type="match status" value="1"/>
</dbReference>
<dbReference type="GO" id="GO:0000976">
    <property type="term" value="F:transcription cis-regulatory region binding"/>
    <property type="evidence" value="ECO:0007669"/>
    <property type="project" value="TreeGrafter"/>
</dbReference>
<keyword evidence="1" id="KW-0805">Transcription regulation</keyword>
<name>A0A853DHR7_9MICO</name>
<dbReference type="InterPro" id="IPR009057">
    <property type="entry name" value="Homeodomain-like_sf"/>
</dbReference>
<dbReference type="InterPro" id="IPR001647">
    <property type="entry name" value="HTH_TetR"/>
</dbReference>
<evidence type="ECO:0000259" key="5">
    <source>
        <dbReference type="PROSITE" id="PS50977"/>
    </source>
</evidence>
<reference evidence="6 7" key="1">
    <citation type="submission" date="2020-07" db="EMBL/GenBank/DDBJ databases">
        <title>Sequencing the genomes of 1000 actinobacteria strains.</title>
        <authorList>
            <person name="Klenk H.-P."/>
        </authorList>
    </citation>
    <scope>NUCLEOTIDE SEQUENCE [LARGE SCALE GENOMIC DNA]</scope>
    <source>
        <strain evidence="6 7">DSM 29531</strain>
    </source>
</reference>
<dbReference type="SUPFAM" id="SSF46689">
    <property type="entry name" value="Homeodomain-like"/>
    <property type="match status" value="1"/>
</dbReference>
<evidence type="ECO:0000256" key="1">
    <source>
        <dbReference type="ARBA" id="ARBA00023015"/>
    </source>
</evidence>
<keyword evidence="7" id="KW-1185">Reference proteome</keyword>
<feature type="domain" description="HTH tetR-type" evidence="5">
    <location>
        <begin position="14"/>
        <end position="74"/>
    </location>
</feature>
<dbReference type="Pfam" id="PF00440">
    <property type="entry name" value="TetR_N"/>
    <property type="match status" value="1"/>
</dbReference>
<dbReference type="PANTHER" id="PTHR30055:SF238">
    <property type="entry name" value="MYCOFACTOCIN BIOSYNTHESIS TRANSCRIPTIONAL REGULATOR MFTR-RELATED"/>
    <property type="match status" value="1"/>
</dbReference>
<dbReference type="Pfam" id="PF17754">
    <property type="entry name" value="TetR_C_14"/>
    <property type="match status" value="1"/>
</dbReference>
<evidence type="ECO:0000313" key="7">
    <source>
        <dbReference type="Proteomes" id="UP000571817"/>
    </source>
</evidence>
<dbReference type="EMBL" id="JACCFW010000001">
    <property type="protein sequence ID" value="NYJ74290.1"/>
    <property type="molecule type" value="Genomic_DNA"/>
</dbReference>
<keyword evidence="2 4" id="KW-0238">DNA-binding</keyword>
<feature type="DNA-binding region" description="H-T-H motif" evidence="4">
    <location>
        <begin position="37"/>
        <end position="56"/>
    </location>
</feature>
<dbReference type="Gene3D" id="1.10.357.10">
    <property type="entry name" value="Tetracycline Repressor, domain 2"/>
    <property type="match status" value="1"/>
</dbReference>
<dbReference type="RefSeq" id="WP_179480052.1">
    <property type="nucleotide sequence ID" value="NZ_JACCFW010000001.1"/>
</dbReference>
<accession>A0A853DHR7</accession>
<organism evidence="6 7">
    <name type="scientific">Allobranchiibius huperziae</name>
    <dbReference type="NCBI Taxonomy" id="1874116"/>
    <lineage>
        <taxon>Bacteria</taxon>
        <taxon>Bacillati</taxon>
        <taxon>Actinomycetota</taxon>
        <taxon>Actinomycetes</taxon>
        <taxon>Micrococcales</taxon>
        <taxon>Dermacoccaceae</taxon>
        <taxon>Allobranchiibius</taxon>
    </lineage>
</organism>
<evidence type="ECO:0000313" key="6">
    <source>
        <dbReference type="EMBL" id="NYJ74290.1"/>
    </source>
</evidence>
<dbReference type="GO" id="GO:0003700">
    <property type="term" value="F:DNA-binding transcription factor activity"/>
    <property type="evidence" value="ECO:0007669"/>
    <property type="project" value="TreeGrafter"/>
</dbReference>
<dbReference type="AlphaFoldDB" id="A0A853DHR7"/>
<dbReference type="Proteomes" id="UP000571817">
    <property type="component" value="Unassembled WGS sequence"/>
</dbReference>